<dbReference type="Pfam" id="PF07690">
    <property type="entry name" value="MFS_1"/>
    <property type="match status" value="1"/>
</dbReference>
<dbReference type="PANTHER" id="PTHR23502:SF163">
    <property type="entry name" value="MAJOR FACILITATOR SUPERFAMILY (MFS) PROFILE DOMAIN-CONTAINING PROTEIN"/>
    <property type="match status" value="1"/>
</dbReference>
<dbReference type="InterPro" id="IPR036259">
    <property type="entry name" value="MFS_trans_sf"/>
</dbReference>
<dbReference type="EMBL" id="JAKJXP020000027">
    <property type="protein sequence ID" value="KAK7753624.1"/>
    <property type="molecule type" value="Genomic_DNA"/>
</dbReference>
<dbReference type="InterPro" id="IPR011701">
    <property type="entry name" value="MFS"/>
</dbReference>
<gene>
    <name evidence="9" type="ORF">SLS62_004482</name>
</gene>
<dbReference type="AlphaFoldDB" id="A0AAN9UQV1"/>
<dbReference type="FunFam" id="1.20.1250.20:FF:000509">
    <property type="entry name" value="MFS general substrate transporter"/>
    <property type="match status" value="1"/>
</dbReference>
<feature type="transmembrane region" description="Helical" evidence="7">
    <location>
        <begin position="467"/>
        <end position="489"/>
    </location>
</feature>
<evidence type="ECO:0000256" key="7">
    <source>
        <dbReference type="SAM" id="Phobius"/>
    </source>
</evidence>
<dbReference type="PANTHER" id="PTHR23502">
    <property type="entry name" value="MAJOR FACILITATOR SUPERFAMILY"/>
    <property type="match status" value="1"/>
</dbReference>
<feature type="domain" description="Major facilitator superfamily (MFS) profile" evidence="8">
    <location>
        <begin position="53"/>
        <end position="495"/>
    </location>
</feature>
<sequence>MDENVPLLANPEAEESEIGDRLDEHASKDIVGFDPAGDPENPMEWPAAYKWGIVALLALTAFTVTFTCTSVIPIANRIVDDLDGVVRGGGDASPSSKSASVLLVTIWELGEAAGPLLIGPLSEIFGRYPVINGANVLFVGGTVLAATCGSSAAFVGARVLTGLAVATNVLGPAIIGDLFPPERRGSAMSCVQLAPLVGGAIGPAISGAVAESLGWRRVVWFSAALAGACELVFLACFRETYRVPILRRRAARLRRETGNPALRTVFDLAGQRDAEKVWEAVLRPFIVFFGSGVLQAMCLFGGMVFTYFYVMSVTLPVRLGDIMGGHYGLSPALIGSTFIGFSVGSFLSVTLCNLTLDPIYIRLRDGNKGVGQPEFRLPLVIAGGFFMPFFVALYGWVPQLGLPLPYSLLSLVLLAFTLQFGYLPLITYVVDTFGIYSASAMTALIVTRCLMGAFLPLAVHPLVEACGYGWGFTVMGGILLCVAPIPVIVMRYGPKLRQRSPYTRDE</sequence>
<keyword evidence="3 7" id="KW-1133">Transmembrane helix</keyword>
<evidence type="ECO:0000256" key="1">
    <source>
        <dbReference type="ARBA" id="ARBA00004141"/>
    </source>
</evidence>
<feature type="transmembrane region" description="Helical" evidence="7">
    <location>
        <begin position="130"/>
        <end position="153"/>
    </location>
</feature>
<reference evidence="9 10" key="1">
    <citation type="submission" date="2024-02" db="EMBL/GenBank/DDBJ databases">
        <title>De novo assembly and annotation of 12 fungi associated with fruit tree decline syndrome in Ontario, Canada.</title>
        <authorList>
            <person name="Sulman M."/>
            <person name="Ellouze W."/>
            <person name="Ilyukhin E."/>
        </authorList>
    </citation>
    <scope>NUCLEOTIDE SEQUENCE [LARGE SCALE GENOMIC DNA]</scope>
    <source>
        <strain evidence="9 10">M11/M66-122</strain>
    </source>
</reference>
<feature type="transmembrane region" description="Helical" evidence="7">
    <location>
        <begin position="435"/>
        <end position="455"/>
    </location>
</feature>
<dbReference type="GO" id="GO:0022857">
    <property type="term" value="F:transmembrane transporter activity"/>
    <property type="evidence" value="ECO:0007669"/>
    <property type="project" value="InterPro"/>
</dbReference>
<feature type="region of interest" description="Disordered" evidence="6">
    <location>
        <begin position="1"/>
        <end position="21"/>
    </location>
</feature>
<dbReference type="InterPro" id="IPR020846">
    <property type="entry name" value="MFS_dom"/>
</dbReference>
<keyword evidence="2 7" id="KW-0812">Transmembrane</keyword>
<dbReference type="GO" id="GO:0016020">
    <property type="term" value="C:membrane"/>
    <property type="evidence" value="ECO:0007669"/>
    <property type="project" value="UniProtKB-SubCell"/>
</dbReference>
<evidence type="ECO:0000259" key="8">
    <source>
        <dbReference type="PROSITE" id="PS50850"/>
    </source>
</evidence>
<dbReference type="SUPFAM" id="SSF103473">
    <property type="entry name" value="MFS general substrate transporter"/>
    <property type="match status" value="1"/>
</dbReference>
<dbReference type="Proteomes" id="UP001320420">
    <property type="component" value="Unassembled WGS sequence"/>
</dbReference>
<feature type="transmembrane region" description="Helical" evidence="7">
    <location>
        <begin position="377"/>
        <end position="397"/>
    </location>
</feature>
<evidence type="ECO:0000256" key="5">
    <source>
        <dbReference type="ARBA" id="ARBA00038347"/>
    </source>
</evidence>
<proteinExistence type="inferred from homology"/>
<evidence type="ECO:0000256" key="6">
    <source>
        <dbReference type="SAM" id="MobiDB-lite"/>
    </source>
</evidence>
<protein>
    <recommendedName>
        <fullName evidence="8">Major facilitator superfamily (MFS) profile domain-containing protein</fullName>
    </recommendedName>
</protein>
<dbReference type="Gene3D" id="1.20.1250.20">
    <property type="entry name" value="MFS general substrate transporter like domains"/>
    <property type="match status" value="1"/>
</dbReference>
<organism evidence="9 10">
    <name type="scientific">Diatrype stigma</name>
    <dbReference type="NCBI Taxonomy" id="117547"/>
    <lineage>
        <taxon>Eukaryota</taxon>
        <taxon>Fungi</taxon>
        <taxon>Dikarya</taxon>
        <taxon>Ascomycota</taxon>
        <taxon>Pezizomycotina</taxon>
        <taxon>Sordariomycetes</taxon>
        <taxon>Xylariomycetidae</taxon>
        <taxon>Xylariales</taxon>
        <taxon>Diatrypaceae</taxon>
        <taxon>Diatrype</taxon>
    </lineage>
</organism>
<comment type="caution">
    <text evidence="9">The sequence shown here is derived from an EMBL/GenBank/DDBJ whole genome shotgun (WGS) entry which is preliminary data.</text>
</comment>
<name>A0AAN9UQV1_9PEZI</name>
<dbReference type="PROSITE" id="PS50850">
    <property type="entry name" value="MFS"/>
    <property type="match status" value="1"/>
</dbReference>
<feature type="transmembrane region" description="Helical" evidence="7">
    <location>
        <begin position="285"/>
        <end position="310"/>
    </location>
</feature>
<feature type="transmembrane region" description="Helical" evidence="7">
    <location>
        <begin position="159"/>
        <end position="179"/>
    </location>
</feature>
<feature type="transmembrane region" description="Helical" evidence="7">
    <location>
        <begin position="53"/>
        <end position="79"/>
    </location>
</feature>
<evidence type="ECO:0000256" key="4">
    <source>
        <dbReference type="ARBA" id="ARBA00023136"/>
    </source>
</evidence>
<accession>A0AAN9UQV1</accession>
<feature type="transmembrane region" description="Helical" evidence="7">
    <location>
        <begin position="218"/>
        <end position="237"/>
    </location>
</feature>
<evidence type="ECO:0000256" key="2">
    <source>
        <dbReference type="ARBA" id="ARBA00022692"/>
    </source>
</evidence>
<evidence type="ECO:0000313" key="9">
    <source>
        <dbReference type="EMBL" id="KAK7753624.1"/>
    </source>
</evidence>
<comment type="similarity">
    <text evidence="5">Belongs to the major facilitator superfamily. CAR1 family.</text>
</comment>
<evidence type="ECO:0000313" key="10">
    <source>
        <dbReference type="Proteomes" id="UP001320420"/>
    </source>
</evidence>
<keyword evidence="4 7" id="KW-0472">Membrane</keyword>
<evidence type="ECO:0000256" key="3">
    <source>
        <dbReference type="ARBA" id="ARBA00022989"/>
    </source>
</evidence>
<keyword evidence="10" id="KW-1185">Reference proteome</keyword>
<feature type="transmembrane region" description="Helical" evidence="7">
    <location>
        <begin position="330"/>
        <end position="356"/>
    </location>
</feature>
<feature type="transmembrane region" description="Helical" evidence="7">
    <location>
        <begin position="403"/>
        <end position="423"/>
    </location>
</feature>
<comment type="subcellular location">
    <subcellularLocation>
        <location evidence="1">Membrane</location>
        <topology evidence="1">Multi-pass membrane protein</topology>
    </subcellularLocation>
</comment>